<organism evidence="1 2">
    <name type="scientific">Marinithermofilum abyssi</name>
    <dbReference type="NCBI Taxonomy" id="1571185"/>
    <lineage>
        <taxon>Bacteria</taxon>
        <taxon>Bacillati</taxon>
        <taxon>Bacillota</taxon>
        <taxon>Bacilli</taxon>
        <taxon>Bacillales</taxon>
        <taxon>Thermoactinomycetaceae</taxon>
        <taxon>Marinithermofilum</taxon>
    </lineage>
</organism>
<dbReference type="AlphaFoldDB" id="A0A8J2VCC0"/>
<sequence>MAIVLHSFTAGLNNSIPEAQGKFKARKLQEEQLIIFIIPNDTFFSSYGDFFVYIYSGLIPADEFFDYEYLKEKDPKEYNRFAKCG</sequence>
<dbReference type="EMBL" id="BMHQ01000012">
    <property type="protein sequence ID" value="GGE25582.1"/>
    <property type="molecule type" value="Genomic_DNA"/>
</dbReference>
<reference evidence="1" key="1">
    <citation type="journal article" date="2014" name="Int. J. Syst. Evol. Microbiol.">
        <title>Complete genome sequence of Corynebacterium casei LMG S-19264T (=DSM 44701T), isolated from a smear-ripened cheese.</title>
        <authorList>
            <consortium name="US DOE Joint Genome Institute (JGI-PGF)"/>
            <person name="Walter F."/>
            <person name="Albersmeier A."/>
            <person name="Kalinowski J."/>
            <person name="Ruckert C."/>
        </authorList>
    </citation>
    <scope>NUCLEOTIDE SEQUENCE</scope>
    <source>
        <strain evidence="1">CGMCC 1.15179</strain>
    </source>
</reference>
<comment type="caution">
    <text evidence="1">The sequence shown here is derived from an EMBL/GenBank/DDBJ whole genome shotgun (WGS) entry which is preliminary data.</text>
</comment>
<evidence type="ECO:0000313" key="2">
    <source>
        <dbReference type="Proteomes" id="UP000625210"/>
    </source>
</evidence>
<gene>
    <name evidence="1" type="ORF">GCM10011571_29660</name>
</gene>
<reference evidence="1" key="2">
    <citation type="submission" date="2020-09" db="EMBL/GenBank/DDBJ databases">
        <authorList>
            <person name="Sun Q."/>
            <person name="Zhou Y."/>
        </authorList>
    </citation>
    <scope>NUCLEOTIDE SEQUENCE</scope>
    <source>
        <strain evidence="1">CGMCC 1.15179</strain>
    </source>
</reference>
<keyword evidence="2" id="KW-1185">Reference proteome</keyword>
<proteinExistence type="predicted"/>
<protein>
    <submittedName>
        <fullName evidence="1">Uncharacterized protein</fullName>
    </submittedName>
</protein>
<name>A0A8J2VCC0_9BACL</name>
<evidence type="ECO:0000313" key="1">
    <source>
        <dbReference type="EMBL" id="GGE25582.1"/>
    </source>
</evidence>
<accession>A0A8J2VCC0</accession>
<dbReference type="Proteomes" id="UP000625210">
    <property type="component" value="Unassembled WGS sequence"/>
</dbReference>